<evidence type="ECO:0000256" key="7">
    <source>
        <dbReference type="ARBA" id="ARBA00024910"/>
    </source>
</evidence>
<dbReference type="InterPro" id="IPR053712">
    <property type="entry name" value="Bac_CellDiv_Activator"/>
</dbReference>
<dbReference type="PANTHER" id="PTHR34981:SF1">
    <property type="entry name" value="CELL DIVISION PROTEIN ZAPA"/>
    <property type="match status" value="1"/>
</dbReference>
<organism evidence="11 12">
    <name type="scientific">Romboutsia faecis</name>
    <dbReference type="NCBI Taxonomy" id="2764597"/>
    <lineage>
        <taxon>Bacteria</taxon>
        <taxon>Bacillati</taxon>
        <taxon>Bacillota</taxon>
        <taxon>Clostridia</taxon>
        <taxon>Peptostreptococcales</taxon>
        <taxon>Peptostreptococcaceae</taxon>
        <taxon>Romboutsia</taxon>
    </lineage>
</organism>
<dbReference type="SUPFAM" id="SSF57997">
    <property type="entry name" value="Tropomyosin"/>
    <property type="match status" value="1"/>
</dbReference>
<accession>A0ABR7JRQ5</accession>
<dbReference type="PANTHER" id="PTHR34981">
    <property type="entry name" value="CELL DIVISION PROTEIN ZAPA"/>
    <property type="match status" value="1"/>
</dbReference>
<protein>
    <recommendedName>
        <fullName evidence="2">Cell division protein ZapA</fullName>
    </recommendedName>
    <alternativeName>
        <fullName evidence="9">Z ring-associated protein ZapA</fullName>
    </alternativeName>
</protein>
<evidence type="ECO:0000256" key="6">
    <source>
        <dbReference type="ARBA" id="ARBA00023306"/>
    </source>
</evidence>
<evidence type="ECO:0000256" key="2">
    <source>
        <dbReference type="ARBA" id="ARBA00015195"/>
    </source>
</evidence>
<comment type="function">
    <text evidence="7">Activator of cell division through the inhibition of FtsZ GTPase activity, therefore promoting FtsZ assembly into bundles of protofilaments necessary for the formation of the division Z ring. It is recruited early at mid-cell but it is not essential for cell division.</text>
</comment>
<sequence length="209" mass="23785">MNNVNKVIVKIQGAEYPMVGDKPAHEMIKVANYVDQEMTKVIESNPKLSTVMAGIVTAINITDQLFECDDYSSDLAKENDELRRKVDQTDEGLKLEIKKLQLQLDSRDKEVSEAKAKIDELNKLLEDKSKELESKETEINNLSMSTVGSKSEVESYKSEIEDLEDLLKAAEERAKIAESLSSEFQNKAYKLQLKYTELENELKYLRATI</sequence>
<evidence type="ECO:0000256" key="1">
    <source>
        <dbReference type="ARBA" id="ARBA00004496"/>
    </source>
</evidence>
<proteinExistence type="predicted"/>
<dbReference type="Gene3D" id="6.10.250.790">
    <property type="match status" value="1"/>
</dbReference>
<dbReference type="Pfam" id="PF05164">
    <property type="entry name" value="ZapA"/>
    <property type="match status" value="1"/>
</dbReference>
<evidence type="ECO:0000256" key="10">
    <source>
        <dbReference type="SAM" id="Coils"/>
    </source>
</evidence>
<keyword evidence="12" id="KW-1185">Reference proteome</keyword>
<comment type="subcellular location">
    <subcellularLocation>
        <location evidence="1">Cytoplasm</location>
    </subcellularLocation>
</comment>
<feature type="coiled-coil region" evidence="10">
    <location>
        <begin position="97"/>
        <end position="201"/>
    </location>
</feature>
<keyword evidence="6" id="KW-0131">Cell cycle</keyword>
<reference evidence="11 12" key="1">
    <citation type="submission" date="2020-08" db="EMBL/GenBank/DDBJ databases">
        <authorList>
            <person name="Liu C."/>
            <person name="Sun Q."/>
        </authorList>
    </citation>
    <scope>NUCLEOTIDE SEQUENCE [LARGE SCALE GENOMIC DNA]</scope>
    <source>
        <strain evidence="11 12">NSJ-18</strain>
    </source>
</reference>
<dbReference type="InterPro" id="IPR007838">
    <property type="entry name" value="Cell_div_ZapA-like"/>
</dbReference>
<keyword evidence="4 11" id="KW-0132">Cell division</keyword>
<dbReference type="RefSeq" id="WP_153971921.1">
    <property type="nucleotide sequence ID" value="NZ_JACRWE010000005.1"/>
</dbReference>
<evidence type="ECO:0000256" key="9">
    <source>
        <dbReference type="ARBA" id="ARBA00033158"/>
    </source>
</evidence>
<comment type="subunit">
    <text evidence="8">Homodimer. Interacts with FtsZ.</text>
</comment>
<evidence type="ECO:0000256" key="5">
    <source>
        <dbReference type="ARBA" id="ARBA00023210"/>
    </source>
</evidence>
<dbReference type="SUPFAM" id="SSF102829">
    <property type="entry name" value="Cell division protein ZapA-like"/>
    <property type="match status" value="1"/>
</dbReference>
<comment type="caution">
    <text evidence="11">The sequence shown here is derived from an EMBL/GenBank/DDBJ whole genome shotgun (WGS) entry which is preliminary data.</text>
</comment>
<dbReference type="GO" id="GO:0051301">
    <property type="term" value="P:cell division"/>
    <property type="evidence" value="ECO:0007669"/>
    <property type="project" value="UniProtKB-KW"/>
</dbReference>
<dbReference type="EMBL" id="JACRWE010000005">
    <property type="protein sequence ID" value="MBC5997462.1"/>
    <property type="molecule type" value="Genomic_DNA"/>
</dbReference>
<evidence type="ECO:0000313" key="12">
    <source>
        <dbReference type="Proteomes" id="UP000609849"/>
    </source>
</evidence>
<keyword evidence="10" id="KW-0175">Coiled coil</keyword>
<evidence type="ECO:0000256" key="8">
    <source>
        <dbReference type="ARBA" id="ARBA00026068"/>
    </source>
</evidence>
<gene>
    <name evidence="11" type="primary">zapA</name>
    <name evidence="11" type="ORF">H8923_11865</name>
</gene>
<keyword evidence="5" id="KW-0717">Septation</keyword>
<dbReference type="Proteomes" id="UP000609849">
    <property type="component" value="Unassembled WGS sequence"/>
</dbReference>
<name>A0ABR7JRQ5_9FIRM</name>
<evidence type="ECO:0000313" key="11">
    <source>
        <dbReference type="EMBL" id="MBC5997462.1"/>
    </source>
</evidence>
<evidence type="ECO:0000256" key="3">
    <source>
        <dbReference type="ARBA" id="ARBA00022490"/>
    </source>
</evidence>
<evidence type="ECO:0000256" key="4">
    <source>
        <dbReference type="ARBA" id="ARBA00022618"/>
    </source>
</evidence>
<keyword evidence="3" id="KW-0963">Cytoplasm</keyword>
<dbReference type="InterPro" id="IPR036192">
    <property type="entry name" value="Cell_div_ZapA-like_sf"/>
</dbReference>